<gene>
    <name evidence="1" type="ORF">IPN02_16415</name>
</gene>
<dbReference type="EMBL" id="JADJZA010000008">
    <property type="protein sequence ID" value="MBK9298383.1"/>
    <property type="molecule type" value="Genomic_DNA"/>
</dbReference>
<reference evidence="1 2" key="1">
    <citation type="submission" date="2020-10" db="EMBL/GenBank/DDBJ databases">
        <title>Connecting structure to function with the recovery of over 1000 high-quality activated sludge metagenome-assembled genomes encoding full-length rRNA genes using long-read sequencing.</title>
        <authorList>
            <person name="Singleton C.M."/>
            <person name="Petriglieri F."/>
            <person name="Kristensen J.M."/>
            <person name="Kirkegaard R.H."/>
            <person name="Michaelsen T.Y."/>
            <person name="Andersen M.H."/>
            <person name="Karst S.M."/>
            <person name="Dueholm M.S."/>
            <person name="Nielsen P.H."/>
            <person name="Albertsen M."/>
        </authorList>
    </citation>
    <scope>NUCLEOTIDE SEQUENCE [LARGE SCALE GENOMIC DNA]</scope>
    <source>
        <strain evidence="1">Lyne_18-Q3-R50-59_MAXAC.006</strain>
    </source>
</reference>
<comment type="caution">
    <text evidence="1">The sequence shown here is derived from an EMBL/GenBank/DDBJ whole genome shotgun (WGS) entry which is preliminary data.</text>
</comment>
<accession>A0A936NDM6</accession>
<proteinExistence type="predicted"/>
<evidence type="ECO:0000313" key="2">
    <source>
        <dbReference type="Proteomes" id="UP000727993"/>
    </source>
</evidence>
<organism evidence="1 2">
    <name type="scientific">Candidatus Neomicrothrix subdominans</name>
    <dbReference type="NCBI Taxonomy" id="2954438"/>
    <lineage>
        <taxon>Bacteria</taxon>
        <taxon>Bacillati</taxon>
        <taxon>Actinomycetota</taxon>
        <taxon>Acidimicrobiia</taxon>
        <taxon>Acidimicrobiales</taxon>
        <taxon>Microthrixaceae</taxon>
        <taxon>Candidatus Neomicrothrix</taxon>
    </lineage>
</organism>
<dbReference type="Proteomes" id="UP000727993">
    <property type="component" value="Unassembled WGS sequence"/>
</dbReference>
<protein>
    <submittedName>
        <fullName evidence="1">DUF2071 domain-containing protein</fullName>
    </submittedName>
</protein>
<evidence type="ECO:0000313" key="1">
    <source>
        <dbReference type="EMBL" id="MBK9298383.1"/>
    </source>
</evidence>
<dbReference type="Pfam" id="PF09844">
    <property type="entry name" value="DUF2071"/>
    <property type="match status" value="1"/>
</dbReference>
<name>A0A936NDM6_9ACTN</name>
<sequence>MVGDFTEINVRTYVTDALGRRGVWFFSLDVPRSPIVAVARSLRVAVLLGEDARTSVTPTASATR</sequence>
<dbReference type="AlphaFoldDB" id="A0A936NDM6"/>
<dbReference type="InterPro" id="IPR018644">
    <property type="entry name" value="DUF2071"/>
</dbReference>